<gene>
    <name evidence="2" type="ORF">SISNIDRAFT_487717</name>
</gene>
<reference evidence="2 3" key="1">
    <citation type="journal article" date="2016" name="Mol. Biol. Evol.">
        <title>Comparative Genomics of Early-Diverging Mushroom-Forming Fungi Provides Insights into the Origins of Lignocellulose Decay Capabilities.</title>
        <authorList>
            <person name="Nagy L.G."/>
            <person name="Riley R."/>
            <person name="Tritt A."/>
            <person name="Adam C."/>
            <person name="Daum C."/>
            <person name="Floudas D."/>
            <person name="Sun H."/>
            <person name="Yadav J.S."/>
            <person name="Pangilinan J."/>
            <person name="Larsson K.H."/>
            <person name="Matsuura K."/>
            <person name="Barry K."/>
            <person name="Labutti K."/>
            <person name="Kuo R."/>
            <person name="Ohm R.A."/>
            <person name="Bhattacharya S.S."/>
            <person name="Shirouzu T."/>
            <person name="Yoshinaga Y."/>
            <person name="Martin F.M."/>
            <person name="Grigoriev I.V."/>
            <person name="Hibbett D.S."/>
        </authorList>
    </citation>
    <scope>NUCLEOTIDE SEQUENCE [LARGE SCALE GENOMIC DNA]</scope>
    <source>
        <strain evidence="2 3">HHB9708</strain>
    </source>
</reference>
<dbReference type="SUPFAM" id="SSF52047">
    <property type="entry name" value="RNI-like"/>
    <property type="match status" value="1"/>
</dbReference>
<evidence type="ECO:0008006" key="4">
    <source>
        <dbReference type="Google" id="ProtNLM"/>
    </source>
</evidence>
<evidence type="ECO:0000313" key="2">
    <source>
        <dbReference type="EMBL" id="KZS91024.1"/>
    </source>
</evidence>
<evidence type="ECO:0000313" key="3">
    <source>
        <dbReference type="Proteomes" id="UP000076722"/>
    </source>
</evidence>
<proteinExistence type="predicted"/>
<keyword evidence="1" id="KW-0175">Coiled coil</keyword>
<organism evidence="2 3">
    <name type="scientific">Sistotremastrum niveocremeum HHB9708</name>
    <dbReference type="NCBI Taxonomy" id="1314777"/>
    <lineage>
        <taxon>Eukaryota</taxon>
        <taxon>Fungi</taxon>
        <taxon>Dikarya</taxon>
        <taxon>Basidiomycota</taxon>
        <taxon>Agaricomycotina</taxon>
        <taxon>Agaricomycetes</taxon>
        <taxon>Sistotremastrales</taxon>
        <taxon>Sistotremastraceae</taxon>
        <taxon>Sertulicium</taxon>
        <taxon>Sertulicium niveocremeum</taxon>
    </lineage>
</organism>
<sequence>MAERVKEALEQVEQEIQEQMRQFSDVDEASLFLERLQIRVAKIQTKMLNEKNALTPVGKLPDEILLKVFKHCVEGVAEIHYHNRRAPIHLWTAIIHTSARWRLLGLQHGAMWSEINLMWPAKTIDRFLTFSGKHSLHLFLPQPRPGLLQQYTHYLKECSLRLSGVSISSDAPPSSTHVGVVEQLLMYVIRLRLPALRTLVAIREPSTDRPIVICRVISPALKVLVLAGFKHPTSRASYAGLTSIHIHDVIFKRSELLALLHKNRSLRTLELSSGLRQTHPTDHEDFEPFEHNISTLCIGPFHALDVGVLFDKVNFTSLSNLRFHIREGIRVAQLPAGLQPFVQDPISLRLLEDRFKNLIRLVFQTHPYRTYEVTTLASLSSGRPDFWGPLLSELSLSSSSRLSTLEINIQCLPYADLLAMFLRTCCSKLKHLILSTADMQPFLDAVNTDIGLLSTLETLNLGRTEIIPKKFVEWLENREGGYQRLQTLTLPNRFAWDVSWPRLFALAEDLVIQPD</sequence>
<feature type="coiled-coil region" evidence="1">
    <location>
        <begin position="2"/>
        <end position="53"/>
    </location>
</feature>
<accession>A0A164RZL0</accession>
<evidence type="ECO:0000256" key="1">
    <source>
        <dbReference type="SAM" id="Coils"/>
    </source>
</evidence>
<protein>
    <recommendedName>
        <fullName evidence="4">F-box domain-containing protein</fullName>
    </recommendedName>
</protein>
<name>A0A164RZL0_9AGAM</name>
<dbReference type="AlphaFoldDB" id="A0A164RZL0"/>
<keyword evidence="3" id="KW-1185">Reference proteome</keyword>
<dbReference type="EMBL" id="KV419417">
    <property type="protein sequence ID" value="KZS91024.1"/>
    <property type="molecule type" value="Genomic_DNA"/>
</dbReference>
<dbReference type="Proteomes" id="UP000076722">
    <property type="component" value="Unassembled WGS sequence"/>
</dbReference>